<feature type="transmembrane region" description="Helical" evidence="6">
    <location>
        <begin position="362"/>
        <end position="380"/>
    </location>
</feature>
<evidence type="ECO:0000313" key="7">
    <source>
        <dbReference type="EMBL" id="WXB96573.1"/>
    </source>
</evidence>
<feature type="transmembrane region" description="Helical" evidence="6">
    <location>
        <begin position="294"/>
        <end position="317"/>
    </location>
</feature>
<feature type="transmembrane region" description="Helical" evidence="6">
    <location>
        <begin position="216"/>
        <end position="233"/>
    </location>
</feature>
<evidence type="ECO:0000256" key="3">
    <source>
        <dbReference type="ARBA" id="ARBA00022692"/>
    </source>
</evidence>
<keyword evidence="2" id="KW-1003">Cell membrane</keyword>
<feature type="transmembrane region" description="Helical" evidence="6">
    <location>
        <begin position="92"/>
        <end position="113"/>
    </location>
</feature>
<evidence type="ECO:0000256" key="6">
    <source>
        <dbReference type="SAM" id="Phobius"/>
    </source>
</evidence>
<keyword evidence="8" id="KW-1185">Reference proteome</keyword>
<evidence type="ECO:0000256" key="2">
    <source>
        <dbReference type="ARBA" id="ARBA00022475"/>
    </source>
</evidence>
<protein>
    <submittedName>
        <fullName evidence="7">Oligosaccharide flippase family protein</fullName>
    </submittedName>
</protein>
<keyword evidence="5 6" id="KW-0472">Membrane</keyword>
<evidence type="ECO:0000256" key="5">
    <source>
        <dbReference type="ARBA" id="ARBA00023136"/>
    </source>
</evidence>
<comment type="subcellular location">
    <subcellularLocation>
        <location evidence="1">Cell membrane</location>
        <topology evidence="1">Multi-pass membrane protein</topology>
    </subcellularLocation>
</comment>
<name>A0ABZ2NFL4_9BACI</name>
<feature type="transmembrane region" description="Helical" evidence="6">
    <location>
        <begin position="253"/>
        <end position="274"/>
    </location>
</feature>
<dbReference type="PANTHER" id="PTHR30250:SF11">
    <property type="entry name" value="O-ANTIGEN TRANSPORTER-RELATED"/>
    <property type="match status" value="1"/>
</dbReference>
<evidence type="ECO:0000313" key="8">
    <source>
        <dbReference type="Proteomes" id="UP001377337"/>
    </source>
</evidence>
<feature type="transmembrane region" description="Helical" evidence="6">
    <location>
        <begin position="12"/>
        <end position="34"/>
    </location>
</feature>
<dbReference type="Proteomes" id="UP001377337">
    <property type="component" value="Chromosome"/>
</dbReference>
<feature type="transmembrane region" description="Helical" evidence="6">
    <location>
        <begin position="386"/>
        <end position="406"/>
    </location>
</feature>
<dbReference type="InterPro" id="IPR002797">
    <property type="entry name" value="Polysacc_synth"/>
</dbReference>
<proteinExistence type="predicted"/>
<organism evidence="7 8">
    <name type="scientific">Metabacillus sediminis</name>
    <dbReference type="NCBI Taxonomy" id="3117746"/>
    <lineage>
        <taxon>Bacteria</taxon>
        <taxon>Bacillati</taxon>
        <taxon>Bacillota</taxon>
        <taxon>Bacilli</taxon>
        <taxon>Bacillales</taxon>
        <taxon>Bacillaceae</taxon>
        <taxon>Metabacillus</taxon>
    </lineage>
</organism>
<dbReference type="PANTHER" id="PTHR30250">
    <property type="entry name" value="PST FAMILY PREDICTED COLANIC ACID TRANSPORTER"/>
    <property type="match status" value="1"/>
</dbReference>
<gene>
    <name evidence="7" type="ORF">WCV65_18885</name>
</gene>
<reference evidence="7 8" key="1">
    <citation type="submission" date="2024-02" db="EMBL/GenBank/DDBJ databases">
        <title>Seven novel Bacillus-like species.</title>
        <authorList>
            <person name="Liu G."/>
        </authorList>
    </citation>
    <scope>NUCLEOTIDE SEQUENCE [LARGE SCALE GENOMIC DNA]</scope>
    <source>
        <strain evidence="7 8">FJAT-52054</strain>
    </source>
</reference>
<feature type="transmembrane region" description="Helical" evidence="6">
    <location>
        <begin position="329"/>
        <end position="355"/>
    </location>
</feature>
<dbReference type="EMBL" id="CP147407">
    <property type="protein sequence ID" value="WXB96573.1"/>
    <property type="molecule type" value="Genomic_DNA"/>
</dbReference>
<feature type="transmembrane region" description="Helical" evidence="6">
    <location>
        <begin position="152"/>
        <end position="171"/>
    </location>
</feature>
<accession>A0ABZ2NFL4</accession>
<dbReference type="RefSeq" id="WP_338778645.1">
    <property type="nucleotide sequence ID" value="NZ_CP147407.1"/>
</dbReference>
<feature type="transmembrane region" description="Helical" evidence="6">
    <location>
        <begin position="54"/>
        <end position="72"/>
    </location>
</feature>
<feature type="transmembrane region" description="Helical" evidence="6">
    <location>
        <begin position="445"/>
        <end position="467"/>
    </location>
</feature>
<feature type="transmembrane region" description="Helical" evidence="6">
    <location>
        <begin position="183"/>
        <end position="204"/>
    </location>
</feature>
<sequence>MLKQLKRFGGDALLYALMNVGTKLVAFLMISVYTRYLDAAEYGVFENIDAVTNLMTFLVIFGTDSALAFYFFEKKHESRKMDYVRNVLLFRFAVAFILYLLSVVIGSQVSLLVAQATGYEKTVQLAFIVLLLESLITLVLTYFRFEFLTWRVVISTVARLGMVALFSYLFLRYWEQNVDMIMFGRIAAASIIIVFLLPQFKNLITFRFDKKLMKEILIYAAPLVPASLSFWLISASNKLILTGFDGPGAAGLFGTAVKFATVITLLTTGVQMAWRPYSMSIKDKPDAKKIFGSVYIIIFAIGMFGLMGIATFIPAIFKWMISNTEFHPASVYVPLLSLGSFLNFYYLIISVGLFIKKETKPISIQFGIAAIISLILNVVLIPIMGLWGAALALTLSYGYACAAIFIKSQKTYHVPTPVGKLIFMFITSIISIAAIQYILDFSDLSVWLVLVPWAFFLLTNGGVLLTLRKKGRTEEAA</sequence>
<dbReference type="InterPro" id="IPR050833">
    <property type="entry name" value="Poly_Biosynth_Transport"/>
</dbReference>
<feature type="transmembrane region" description="Helical" evidence="6">
    <location>
        <begin position="418"/>
        <end position="439"/>
    </location>
</feature>
<evidence type="ECO:0000256" key="1">
    <source>
        <dbReference type="ARBA" id="ARBA00004651"/>
    </source>
</evidence>
<evidence type="ECO:0000256" key="4">
    <source>
        <dbReference type="ARBA" id="ARBA00022989"/>
    </source>
</evidence>
<keyword evidence="4 6" id="KW-1133">Transmembrane helix</keyword>
<keyword evidence="3 6" id="KW-0812">Transmembrane</keyword>
<dbReference type="Pfam" id="PF01943">
    <property type="entry name" value="Polysacc_synt"/>
    <property type="match status" value="1"/>
</dbReference>
<feature type="transmembrane region" description="Helical" evidence="6">
    <location>
        <begin position="125"/>
        <end position="145"/>
    </location>
</feature>